<evidence type="ECO:0000313" key="6">
    <source>
        <dbReference type="EMBL" id="SOS75987.1"/>
    </source>
</evidence>
<dbReference type="OrthoDB" id="9803035at2"/>
<sequence length="261" mass="30821">MKYILFPFRLIWRVWFYLLMIVSVLVIAPFVLVLLSEEKYYSSFWKLMRAWSFFLIYAMGFRLEFERQEKLNPEKSYIFIANHTSLLDPWIMIASSKNPILFVGKKELSKVPLFGFFYKKAVIMVDRSDPNSRRKVYARIKKRLDSGLSIAIYPEGLVPTEEVVLAPFMNGAFNLAIQYEMPIVPQVYFDAKRLFSWDIFKGHPGVFRVKQLPFIQVEGLVIKDRKVLNQQAFDLLENELLNDKKYMKDTNLANNERKIKS</sequence>
<evidence type="ECO:0000256" key="4">
    <source>
        <dbReference type="SAM" id="Phobius"/>
    </source>
</evidence>
<name>A0A2H1YKV6_9FLAO</name>
<evidence type="ECO:0000256" key="1">
    <source>
        <dbReference type="ARBA" id="ARBA00005189"/>
    </source>
</evidence>
<dbReference type="Proteomes" id="UP000234211">
    <property type="component" value="Unassembled WGS sequence"/>
</dbReference>
<dbReference type="GO" id="GO:0003841">
    <property type="term" value="F:1-acylglycerol-3-phosphate O-acyltransferase activity"/>
    <property type="evidence" value="ECO:0007669"/>
    <property type="project" value="TreeGrafter"/>
</dbReference>
<keyword evidence="4" id="KW-0472">Membrane</keyword>
<dbReference type="CDD" id="cd07989">
    <property type="entry name" value="LPLAT_AGPAT-like"/>
    <property type="match status" value="1"/>
</dbReference>
<keyword evidence="2 6" id="KW-0808">Transferase</keyword>
<dbReference type="SUPFAM" id="SSF69593">
    <property type="entry name" value="Glycerol-3-phosphate (1)-acyltransferase"/>
    <property type="match status" value="1"/>
</dbReference>
<evidence type="ECO:0000256" key="2">
    <source>
        <dbReference type="ARBA" id="ARBA00022679"/>
    </source>
</evidence>
<keyword evidence="4" id="KW-1133">Transmembrane helix</keyword>
<dbReference type="RefSeq" id="WP_101918670.1">
    <property type="nucleotide sequence ID" value="NZ_OENF01000042.1"/>
</dbReference>
<dbReference type="PANTHER" id="PTHR10434">
    <property type="entry name" value="1-ACYL-SN-GLYCEROL-3-PHOSPHATE ACYLTRANSFERASE"/>
    <property type="match status" value="1"/>
</dbReference>
<dbReference type="Pfam" id="PF01553">
    <property type="entry name" value="Acyltransferase"/>
    <property type="match status" value="1"/>
</dbReference>
<dbReference type="EMBL" id="OENF01000042">
    <property type="protein sequence ID" value="SOS75987.1"/>
    <property type="molecule type" value="Genomic_DNA"/>
</dbReference>
<gene>
    <name evidence="6" type="ORF">TNO020_70297</name>
</gene>
<accession>A0A2H1YKV6</accession>
<reference evidence="7" key="1">
    <citation type="submission" date="2017-11" db="EMBL/GenBank/DDBJ databases">
        <authorList>
            <person name="Duchaud E."/>
        </authorList>
    </citation>
    <scope>NUCLEOTIDE SEQUENCE [LARGE SCALE GENOMIC DNA]</scope>
    <source>
        <strain evidence="7">Tenacibaculum sp. TNO020</strain>
    </source>
</reference>
<dbReference type="GO" id="GO:0006654">
    <property type="term" value="P:phosphatidic acid biosynthetic process"/>
    <property type="evidence" value="ECO:0007669"/>
    <property type="project" value="TreeGrafter"/>
</dbReference>
<organism evidence="6 7">
    <name type="scientific">Tenacibaculum piscium</name>
    <dbReference type="NCBI Taxonomy" id="1458515"/>
    <lineage>
        <taxon>Bacteria</taxon>
        <taxon>Pseudomonadati</taxon>
        <taxon>Bacteroidota</taxon>
        <taxon>Flavobacteriia</taxon>
        <taxon>Flavobacteriales</taxon>
        <taxon>Flavobacteriaceae</taxon>
        <taxon>Tenacibaculum</taxon>
    </lineage>
</organism>
<evidence type="ECO:0000256" key="3">
    <source>
        <dbReference type="ARBA" id="ARBA00023315"/>
    </source>
</evidence>
<evidence type="ECO:0000259" key="5">
    <source>
        <dbReference type="SMART" id="SM00563"/>
    </source>
</evidence>
<dbReference type="SMART" id="SM00563">
    <property type="entry name" value="PlsC"/>
    <property type="match status" value="1"/>
</dbReference>
<feature type="transmembrane region" description="Helical" evidence="4">
    <location>
        <begin position="12"/>
        <end position="35"/>
    </location>
</feature>
<feature type="domain" description="Phospholipid/glycerol acyltransferase" evidence="5">
    <location>
        <begin position="77"/>
        <end position="191"/>
    </location>
</feature>
<evidence type="ECO:0000313" key="7">
    <source>
        <dbReference type="Proteomes" id="UP000234211"/>
    </source>
</evidence>
<proteinExistence type="predicted"/>
<protein>
    <submittedName>
        <fullName evidence="6">Acyl-phosphate glycerol 3-phosphate acyltransferase</fullName>
    </submittedName>
</protein>
<comment type="pathway">
    <text evidence="1">Lipid metabolism.</text>
</comment>
<dbReference type="PANTHER" id="PTHR10434:SF11">
    <property type="entry name" value="1-ACYL-SN-GLYCEROL-3-PHOSPHATE ACYLTRANSFERASE"/>
    <property type="match status" value="1"/>
</dbReference>
<dbReference type="AlphaFoldDB" id="A0A2H1YKV6"/>
<dbReference type="InterPro" id="IPR002123">
    <property type="entry name" value="Plipid/glycerol_acylTrfase"/>
</dbReference>
<keyword evidence="3 6" id="KW-0012">Acyltransferase</keyword>
<keyword evidence="4" id="KW-0812">Transmembrane</keyword>
<keyword evidence="7" id="KW-1185">Reference proteome</keyword>